<keyword evidence="3" id="KW-1185">Reference proteome</keyword>
<evidence type="ECO:0000313" key="2">
    <source>
        <dbReference type="EMBL" id="GHF27659.1"/>
    </source>
</evidence>
<reference evidence="2" key="1">
    <citation type="journal article" date="2014" name="Int. J. Syst. Evol. Microbiol.">
        <title>Complete genome sequence of Corynebacterium casei LMG S-19264T (=DSM 44701T), isolated from a smear-ripened cheese.</title>
        <authorList>
            <consortium name="US DOE Joint Genome Institute (JGI-PGF)"/>
            <person name="Walter F."/>
            <person name="Albersmeier A."/>
            <person name="Kalinowski J."/>
            <person name="Ruckert C."/>
        </authorList>
    </citation>
    <scope>NUCLEOTIDE SEQUENCE</scope>
    <source>
        <strain evidence="2">JCM 4477</strain>
    </source>
</reference>
<name>A0A919AVS8_9ACTN</name>
<feature type="domain" description="DUF6879" evidence="1">
    <location>
        <begin position="1"/>
        <end position="58"/>
    </location>
</feature>
<evidence type="ECO:0000259" key="1">
    <source>
        <dbReference type="Pfam" id="PF21806"/>
    </source>
</evidence>
<gene>
    <name evidence="2" type="ORF">GCM10018772_61550</name>
</gene>
<dbReference type="RefSeq" id="WP_190207745.1">
    <property type="nucleotide sequence ID" value="NZ_BNBI01000017.1"/>
</dbReference>
<reference evidence="2" key="2">
    <citation type="submission" date="2020-09" db="EMBL/GenBank/DDBJ databases">
        <authorList>
            <person name="Sun Q."/>
            <person name="Ohkuma M."/>
        </authorList>
    </citation>
    <scope>NUCLEOTIDE SEQUENCE</scope>
    <source>
        <strain evidence="2">JCM 4477</strain>
    </source>
</reference>
<dbReference type="Proteomes" id="UP000630718">
    <property type="component" value="Unassembled WGS sequence"/>
</dbReference>
<sequence length="59" mass="6751">MPGNAFWLIDDRLVRWKVFSGDGEVLEPDHTDDPAAVKLCVEAFRSVWDLAIDDADYRI</sequence>
<dbReference type="AlphaFoldDB" id="A0A919AVS8"/>
<proteinExistence type="predicted"/>
<dbReference type="Pfam" id="PF21806">
    <property type="entry name" value="DUF6879"/>
    <property type="match status" value="1"/>
</dbReference>
<dbReference type="EMBL" id="BNBI01000017">
    <property type="protein sequence ID" value="GHF27659.1"/>
    <property type="molecule type" value="Genomic_DNA"/>
</dbReference>
<accession>A0A919AVS8</accession>
<protein>
    <recommendedName>
        <fullName evidence="1">DUF6879 domain-containing protein</fullName>
    </recommendedName>
</protein>
<comment type="caution">
    <text evidence="2">The sequence shown here is derived from an EMBL/GenBank/DDBJ whole genome shotgun (WGS) entry which is preliminary data.</text>
</comment>
<dbReference type="InterPro" id="IPR049244">
    <property type="entry name" value="DUF6879"/>
</dbReference>
<organism evidence="2 3">
    <name type="scientific">Streptomyces fumanus</name>
    <dbReference type="NCBI Taxonomy" id="67302"/>
    <lineage>
        <taxon>Bacteria</taxon>
        <taxon>Bacillati</taxon>
        <taxon>Actinomycetota</taxon>
        <taxon>Actinomycetes</taxon>
        <taxon>Kitasatosporales</taxon>
        <taxon>Streptomycetaceae</taxon>
        <taxon>Streptomyces</taxon>
    </lineage>
</organism>
<evidence type="ECO:0000313" key="3">
    <source>
        <dbReference type="Proteomes" id="UP000630718"/>
    </source>
</evidence>